<dbReference type="AlphaFoldDB" id="A0A2N3HPB0"/>
<dbReference type="OrthoDB" id="1441583at2"/>
<dbReference type="EMBL" id="PJEO01000009">
    <property type="protein sequence ID" value="PKQ46694.1"/>
    <property type="molecule type" value="Genomic_DNA"/>
</dbReference>
<protein>
    <submittedName>
        <fullName evidence="1">Uncharacterized protein</fullName>
    </submittedName>
</protein>
<sequence length="149" mass="16787">MKGILIVLFFILVVGCETNESNKPDCSAVLCAALTISVNIIDEETNDNYIIENKITKNDIEVTNSKNESNYFELVSNPTSPYNGTILLYASHENTLVLNIKNLDEMTIPYEVSSPKTNECCDLGDIENLMVDNYPFEFDSELKKLTIYL</sequence>
<keyword evidence="2" id="KW-1185">Reference proteome</keyword>
<dbReference type="PROSITE" id="PS51257">
    <property type="entry name" value="PROKAR_LIPOPROTEIN"/>
    <property type="match status" value="1"/>
</dbReference>
<reference evidence="1 2" key="1">
    <citation type="submission" date="2017-12" db="EMBL/GenBank/DDBJ databases">
        <title>Confluentibacter flavum sp. nov., isolated from the saline lake.</title>
        <authorList>
            <person name="Yu L."/>
        </authorList>
    </citation>
    <scope>NUCLEOTIDE SEQUENCE [LARGE SCALE GENOMIC DNA]</scope>
    <source>
        <strain evidence="1 2">3B</strain>
    </source>
</reference>
<dbReference type="RefSeq" id="WP_106658135.1">
    <property type="nucleotide sequence ID" value="NZ_PJEO01000009.1"/>
</dbReference>
<gene>
    <name evidence="1" type="ORF">CSW08_01460</name>
</gene>
<proteinExistence type="predicted"/>
<evidence type="ECO:0000313" key="2">
    <source>
        <dbReference type="Proteomes" id="UP000233435"/>
    </source>
</evidence>
<organism evidence="1 2">
    <name type="scientific">Confluentibacter flavum</name>
    <dbReference type="NCBI Taxonomy" id="1909700"/>
    <lineage>
        <taxon>Bacteria</taxon>
        <taxon>Pseudomonadati</taxon>
        <taxon>Bacteroidota</taxon>
        <taxon>Flavobacteriia</taxon>
        <taxon>Flavobacteriales</taxon>
        <taxon>Flavobacteriaceae</taxon>
        <taxon>Confluentibacter</taxon>
    </lineage>
</organism>
<accession>A0A2N3HPB0</accession>
<dbReference type="Proteomes" id="UP000233435">
    <property type="component" value="Unassembled WGS sequence"/>
</dbReference>
<evidence type="ECO:0000313" key="1">
    <source>
        <dbReference type="EMBL" id="PKQ46694.1"/>
    </source>
</evidence>
<comment type="caution">
    <text evidence="1">The sequence shown here is derived from an EMBL/GenBank/DDBJ whole genome shotgun (WGS) entry which is preliminary data.</text>
</comment>
<name>A0A2N3HPB0_9FLAO</name>